<dbReference type="Proteomes" id="UP000594263">
    <property type="component" value="Unplaced"/>
</dbReference>
<evidence type="ECO:0000256" key="1">
    <source>
        <dbReference type="SAM" id="MobiDB-lite"/>
    </source>
</evidence>
<sequence>MADKGFFEERESEFGIAVCSSRNDMDNRSDEALPSPSIPDLTKPWTIDQSETNYGMTEELMNGLLKQTQLATKRTDEQRID</sequence>
<proteinExistence type="predicted"/>
<organism evidence="2 3">
    <name type="scientific">Kalanchoe fedtschenkoi</name>
    <name type="common">Lavender scallops</name>
    <name type="synonym">South American air plant</name>
    <dbReference type="NCBI Taxonomy" id="63787"/>
    <lineage>
        <taxon>Eukaryota</taxon>
        <taxon>Viridiplantae</taxon>
        <taxon>Streptophyta</taxon>
        <taxon>Embryophyta</taxon>
        <taxon>Tracheophyta</taxon>
        <taxon>Spermatophyta</taxon>
        <taxon>Magnoliopsida</taxon>
        <taxon>eudicotyledons</taxon>
        <taxon>Gunneridae</taxon>
        <taxon>Pentapetalae</taxon>
        <taxon>Saxifragales</taxon>
        <taxon>Crassulaceae</taxon>
        <taxon>Kalanchoe</taxon>
    </lineage>
</organism>
<evidence type="ECO:0000313" key="2">
    <source>
        <dbReference type="EnsemblPlants" id="Kaladp0033s0151.1.v1.1.CDS.1"/>
    </source>
</evidence>
<name>A0A7N0TDU2_KALFE</name>
<dbReference type="Gramene" id="Kaladp0033s0151.1.v1.1">
    <property type="protein sequence ID" value="Kaladp0033s0151.1.v1.1.CDS.1"/>
    <property type="gene ID" value="Kaladp0033s0151.v1.1"/>
</dbReference>
<dbReference type="EnsemblPlants" id="Kaladp0033s0151.1.v1.1">
    <property type="protein sequence ID" value="Kaladp0033s0151.1.v1.1.CDS.1"/>
    <property type="gene ID" value="Kaladp0033s0151.v1.1"/>
</dbReference>
<protein>
    <submittedName>
        <fullName evidence="2">Uncharacterized protein</fullName>
    </submittedName>
</protein>
<accession>A0A7N0TDU2</accession>
<evidence type="ECO:0000313" key="3">
    <source>
        <dbReference type="Proteomes" id="UP000594263"/>
    </source>
</evidence>
<dbReference type="AlphaFoldDB" id="A0A7N0TDU2"/>
<reference evidence="2" key="1">
    <citation type="submission" date="2021-01" db="UniProtKB">
        <authorList>
            <consortium name="EnsemblPlants"/>
        </authorList>
    </citation>
    <scope>IDENTIFICATION</scope>
</reference>
<keyword evidence="3" id="KW-1185">Reference proteome</keyword>
<feature type="region of interest" description="Disordered" evidence="1">
    <location>
        <begin position="23"/>
        <end position="45"/>
    </location>
</feature>